<gene>
    <name evidence="1" type="ORF">LCGC14_2694840</name>
</gene>
<feature type="non-terminal residue" evidence="1">
    <location>
        <position position="46"/>
    </location>
</feature>
<proteinExistence type="predicted"/>
<sequence length="46" mass="4741">MTVLTAALDTIVGEVYIAAEKTSSVVTALLYINGLVPDTTIIDGTS</sequence>
<comment type="caution">
    <text evidence="1">The sequence shown here is derived from an EMBL/GenBank/DDBJ whole genome shotgun (WGS) entry which is preliminary data.</text>
</comment>
<protein>
    <submittedName>
        <fullName evidence="1">Uncharacterized protein</fullName>
    </submittedName>
</protein>
<organism evidence="1">
    <name type="scientific">marine sediment metagenome</name>
    <dbReference type="NCBI Taxonomy" id="412755"/>
    <lineage>
        <taxon>unclassified sequences</taxon>
        <taxon>metagenomes</taxon>
        <taxon>ecological metagenomes</taxon>
    </lineage>
</organism>
<dbReference type="AlphaFoldDB" id="A0A0F9BRY1"/>
<name>A0A0F9BRY1_9ZZZZ</name>
<accession>A0A0F9BRY1</accession>
<reference evidence="1" key="1">
    <citation type="journal article" date="2015" name="Nature">
        <title>Complex archaea that bridge the gap between prokaryotes and eukaryotes.</title>
        <authorList>
            <person name="Spang A."/>
            <person name="Saw J.H."/>
            <person name="Jorgensen S.L."/>
            <person name="Zaremba-Niedzwiedzka K."/>
            <person name="Martijn J."/>
            <person name="Lind A.E."/>
            <person name="van Eijk R."/>
            <person name="Schleper C."/>
            <person name="Guy L."/>
            <person name="Ettema T.J."/>
        </authorList>
    </citation>
    <scope>NUCLEOTIDE SEQUENCE</scope>
</reference>
<dbReference type="EMBL" id="LAZR01047856">
    <property type="protein sequence ID" value="KKK93244.1"/>
    <property type="molecule type" value="Genomic_DNA"/>
</dbReference>
<evidence type="ECO:0000313" key="1">
    <source>
        <dbReference type="EMBL" id="KKK93244.1"/>
    </source>
</evidence>